<sequence>MLILMEATHCPPLLISAQGTDVSTPNPAYSQWIQQGQMILSLLISSLSEETLPIAIGLNTSKAVWDALEAALSSSSNTRILNLHMQLQNLKQDDLTVTQYLHKAKLISDELAAAGRPLCLADQNIYIFKELRYEFKDIVTTLSARPEPVTFSELHSLILYHEFINGSSISNMYLSSATLQNSSITEGPSANLAQCNTPSDRPFNTNSNRGRGRSYRGCGGRDGRFYLLNYSNNTQFWQSHDQRQKCQICNGSNHLASTCFQRYSPNRSPAAYLSYQSLPPVTPQWYHTGATHHITLDLTNTS</sequence>
<proteinExistence type="predicted"/>
<dbReference type="RefSeq" id="XP_016453895.1">
    <property type="nucleotide sequence ID" value="XM_016598409.1"/>
</dbReference>
<name>A0A1S3YPI3_TOBAC</name>
<evidence type="ECO:0000313" key="2">
    <source>
        <dbReference type="RefSeq" id="XP_016453895.1"/>
    </source>
</evidence>
<dbReference type="PaxDb" id="4097-A0A1S3YPI3"/>
<dbReference type="PANTHER" id="PTHR47481">
    <property type="match status" value="1"/>
</dbReference>
<organism evidence="2">
    <name type="scientific">Nicotiana tabacum</name>
    <name type="common">Common tobacco</name>
    <dbReference type="NCBI Taxonomy" id="4097"/>
    <lineage>
        <taxon>Eukaryota</taxon>
        <taxon>Viridiplantae</taxon>
        <taxon>Streptophyta</taxon>
        <taxon>Embryophyta</taxon>
        <taxon>Tracheophyta</taxon>
        <taxon>Spermatophyta</taxon>
        <taxon>Magnoliopsida</taxon>
        <taxon>eudicotyledons</taxon>
        <taxon>Gunneridae</taxon>
        <taxon>Pentapetalae</taxon>
        <taxon>asterids</taxon>
        <taxon>lamiids</taxon>
        <taxon>Solanales</taxon>
        <taxon>Solanaceae</taxon>
        <taxon>Nicotianoideae</taxon>
        <taxon>Nicotianeae</taxon>
        <taxon>Nicotiana</taxon>
    </lineage>
</organism>
<dbReference type="PANTHER" id="PTHR47481:SF43">
    <property type="entry name" value="RETROTRANSPOSON COPIA-LIKE N-TERMINAL DOMAIN-CONTAINING PROTEIN"/>
    <property type="match status" value="1"/>
</dbReference>
<gene>
    <name evidence="2" type="primary">LOC107778192</name>
</gene>
<dbReference type="OMA" id="LMEATHC"/>
<reference evidence="2" key="1">
    <citation type="submission" date="2025-08" db="UniProtKB">
        <authorList>
            <consortium name="RefSeq"/>
        </authorList>
    </citation>
    <scope>IDENTIFICATION</scope>
</reference>
<evidence type="ECO:0008006" key="3">
    <source>
        <dbReference type="Google" id="ProtNLM"/>
    </source>
</evidence>
<dbReference type="OrthoDB" id="1305827at2759"/>
<feature type="compositionally biased region" description="Polar residues" evidence="1">
    <location>
        <begin position="195"/>
        <end position="208"/>
    </location>
</feature>
<feature type="region of interest" description="Disordered" evidence="1">
    <location>
        <begin position="195"/>
        <end position="214"/>
    </location>
</feature>
<evidence type="ECO:0000256" key="1">
    <source>
        <dbReference type="SAM" id="MobiDB-lite"/>
    </source>
</evidence>
<protein>
    <recommendedName>
        <fullName evidence="3">Retrovirus-related Pol polyprotein from transposon TNT 1-94</fullName>
    </recommendedName>
</protein>
<dbReference type="KEGG" id="nta:107778192"/>
<dbReference type="Pfam" id="PF14223">
    <property type="entry name" value="Retrotran_gag_2"/>
    <property type="match status" value="1"/>
</dbReference>
<dbReference type="AlphaFoldDB" id="A0A1S3YPI3"/>
<accession>A0A1S3YPI3</accession>